<gene>
    <name evidence="1" type="ORF">GCM10023093_09890</name>
</gene>
<organism evidence="1 2">
    <name type="scientific">Nemorincola caseinilytica</name>
    <dbReference type="NCBI Taxonomy" id="2054315"/>
    <lineage>
        <taxon>Bacteria</taxon>
        <taxon>Pseudomonadati</taxon>
        <taxon>Bacteroidota</taxon>
        <taxon>Chitinophagia</taxon>
        <taxon>Chitinophagales</taxon>
        <taxon>Chitinophagaceae</taxon>
        <taxon>Nemorincola</taxon>
    </lineage>
</organism>
<protein>
    <submittedName>
        <fullName evidence="1">Uncharacterized protein</fullName>
    </submittedName>
</protein>
<keyword evidence="2" id="KW-1185">Reference proteome</keyword>
<evidence type="ECO:0000313" key="2">
    <source>
        <dbReference type="Proteomes" id="UP001500067"/>
    </source>
</evidence>
<accession>A0ABP8N7N0</accession>
<reference evidence="2" key="1">
    <citation type="journal article" date="2019" name="Int. J. Syst. Evol. Microbiol.">
        <title>The Global Catalogue of Microorganisms (GCM) 10K type strain sequencing project: providing services to taxonomists for standard genome sequencing and annotation.</title>
        <authorList>
            <consortium name="The Broad Institute Genomics Platform"/>
            <consortium name="The Broad Institute Genome Sequencing Center for Infectious Disease"/>
            <person name="Wu L."/>
            <person name="Ma J."/>
        </authorList>
    </citation>
    <scope>NUCLEOTIDE SEQUENCE [LARGE SCALE GENOMIC DNA]</scope>
    <source>
        <strain evidence="2">JCM 32105</strain>
    </source>
</reference>
<dbReference type="Proteomes" id="UP001500067">
    <property type="component" value="Unassembled WGS sequence"/>
</dbReference>
<sequence length="200" mass="22029">MGLLLISGLCSFKKDKNEKPEPAFSKGSITAIGAYGLPGALWKEPTATRGVTRGCLIAGGEYQVARWFSAGLLYSYYNSGTGMQQWQDPRNGTIYLQDTWSRDHAFTATADFYYLNRSKICIGSGVGIAIHHTRSSMHFIDSMGVSIYKTFRPYNLLDLGIRLVHAKVRITDNFGVFGGMHVCPGAQYAIGAHYTFAAHK</sequence>
<evidence type="ECO:0000313" key="1">
    <source>
        <dbReference type="EMBL" id="GAA4462745.1"/>
    </source>
</evidence>
<name>A0ABP8N7N0_9BACT</name>
<proteinExistence type="predicted"/>
<dbReference type="EMBL" id="BAABFA010000008">
    <property type="protein sequence ID" value="GAA4462745.1"/>
    <property type="molecule type" value="Genomic_DNA"/>
</dbReference>
<comment type="caution">
    <text evidence="1">The sequence shown here is derived from an EMBL/GenBank/DDBJ whole genome shotgun (WGS) entry which is preliminary data.</text>
</comment>